<feature type="compositionally biased region" description="Pro residues" evidence="1">
    <location>
        <begin position="181"/>
        <end position="193"/>
    </location>
</feature>
<gene>
    <name evidence="3" type="ORF">CPB83DRAFT_849780</name>
</gene>
<feature type="compositionally biased region" description="Basic and acidic residues" evidence="1">
    <location>
        <begin position="109"/>
        <end position="160"/>
    </location>
</feature>
<name>A0A9P6JSU0_9AGAR</name>
<reference evidence="3" key="1">
    <citation type="submission" date="2020-11" db="EMBL/GenBank/DDBJ databases">
        <authorList>
            <consortium name="DOE Joint Genome Institute"/>
            <person name="Ahrendt S."/>
            <person name="Riley R."/>
            <person name="Andreopoulos W."/>
            <person name="Labutti K."/>
            <person name="Pangilinan J."/>
            <person name="Ruiz-Duenas F.J."/>
            <person name="Barrasa J.M."/>
            <person name="Sanchez-Garcia M."/>
            <person name="Camarero S."/>
            <person name="Miyauchi S."/>
            <person name="Serrano A."/>
            <person name="Linde D."/>
            <person name="Babiker R."/>
            <person name="Drula E."/>
            <person name="Ayuso-Fernandez I."/>
            <person name="Pacheco R."/>
            <person name="Padilla G."/>
            <person name="Ferreira P."/>
            <person name="Barriuso J."/>
            <person name="Kellner H."/>
            <person name="Castanera R."/>
            <person name="Alfaro M."/>
            <person name="Ramirez L."/>
            <person name="Pisabarro A.G."/>
            <person name="Kuo A."/>
            <person name="Tritt A."/>
            <person name="Lipzen A."/>
            <person name="He G."/>
            <person name="Yan M."/>
            <person name="Ng V."/>
            <person name="Cullen D."/>
            <person name="Martin F."/>
            <person name="Rosso M.-N."/>
            <person name="Henrissat B."/>
            <person name="Hibbett D."/>
            <person name="Martinez A.T."/>
            <person name="Grigoriev I.V."/>
        </authorList>
    </citation>
    <scope>NUCLEOTIDE SEQUENCE</scope>
    <source>
        <strain evidence="3">CBS 506.95</strain>
    </source>
</reference>
<keyword evidence="4" id="KW-1185">Reference proteome</keyword>
<evidence type="ECO:0000313" key="3">
    <source>
        <dbReference type="EMBL" id="KAF9530870.1"/>
    </source>
</evidence>
<feature type="chain" id="PRO_5040281608" evidence="2">
    <location>
        <begin position="23"/>
        <end position="193"/>
    </location>
</feature>
<keyword evidence="2" id="KW-0732">Signal</keyword>
<feature type="compositionally biased region" description="Basic and acidic residues" evidence="1">
    <location>
        <begin position="77"/>
        <end position="97"/>
    </location>
</feature>
<accession>A0A9P6JSU0</accession>
<feature type="signal peptide" evidence="2">
    <location>
        <begin position="1"/>
        <end position="22"/>
    </location>
</feature>
<dbReference type="AlphaFoldDB" id="A0A9P6JSU0"/>
<protein>
    <submittedName>
        <fullName evidence="3">Uncharacterized protein</fullName>
    </submittedName>
</protein>
<dbReference type="EMBL" id="MU157837">
    <property type="protein sequence ID" value="KAF9530870.1"/>
    <property type="molecule type" value="Genomic_DNA"/>
</dbReference>
<feature type="compositionally biased region" description="Basic residues" evidence="1">
    <location>
        <begin position="166"/>
        <end position="180"/>
    </location>
</feature>
<proteinExistence type="predicted"/>
<evidence type="ECO:0000313" key="4">
    <source>
        <dbReference type="Proteomes" id="UP000807306"/>
    </source>
</evidence>
<evidence type="ECO:0000256" key="1">
    <source>
        <dbReference type="SAM" id="MobiDB-lite"/>
    </source>
</evidence>
<organism evidence="3 4">
    <name type="scientific">Crepidotus variabilis</name>
    <dbReference type="NCBI Taxonomy" id="179855"/>
    <lineage>
        <taxon>Eukaryota</taxon>
        <taxon>Fungi</taxon>
        <taxon>Dikarya</taxon>
        <taxon>Basidiomycota</taxon>
        <taxon>Agaricomycotina</taxon>
        <taxon>Agaricomycetes</taxon>
        <taxon>Agaricomycetidae</taxon>
        <taxon>Agaricales</taxon>
        <taxon>Agaricineae</taxon>
        <taxon>Crepidotaceae</taxon>
        <taxon>Crepidotus</taxon>
    </lineage>
</organism>
<comment type="caution">
    <text evidence="3">The sequence shown here is derived from an EMBL/GenBank/DDBJ whole genome shotgun (WGS) entry which is preliminary data.</text>
</comment>
<dbReference type="Proteomes" id="UP000807306">
    <property type="component" value="Unassembled WGS sequence"/>
</dbReference>
<evidence type="ECO:0000256" key="2">
    <source>
        <dbReference type="SAM" id="SignalP"/>
    </source>
</evidence>
<feature type="region of interest" description="Disordered" evidence="1">
    <location>
        <begin position="77"/>
        <end position="193"/>
    </location>
</feature>
<sequence length="193" mass="22704">MHFPRVLVFLVTVIVYGQDAIGSPLAIRIHARNDFALREVQDVIEAYLERRFEGSIERRVPTLSESEAFWKKAEQDLKHTKERERQEAEAHTAELDRKHKSAQAALKPFQDERDRAAAEKKHREDEKKRKDQEHNQAYHGEDTLKKEREKEEAAWKKEGENAQTAMKKRKEPKEARRKVPPRAPMPPGWKPLR</sequence>